<dbReference type="RefSeq" id="XP_663546.1">
    <property type="nucleotide sequence ID" value="XM_658454.2"/>
</dbReference>
<dbReference type="InParanoid" id="G5EB52"/>
<dbReference type="OrthoDB" id="4459390at2759"/>
<feature type="chain" id="PRO_5010223154" description="AA1-like domain-containing protein" evidence="1">
    <location>
        <begin position="18"/>
        <end position="156"/>
    </location>
</feature>
<dbReference type="VEuPathDB" id="FungiDB:AN5942"/>
<gene>
    <name evidence="2" type="ORF">ANIA_05942</name>
</gene>
<sequence length="156" mass="16883">MKTTIATLLALAGAAFAAPATESASSPSPFPFSIDDVKLYHLKESNTWDLTIKVTSRDPYGAALGSTTCHSAWIDGATYVAPEVCEDTNYSFWLPNGAPDPQHWTVVVDGPAGQGEGSIEFGPKYRCEPYEGEIGNIDVECSTRNGGWFFLREREA</sequence>
<dbReference type="SMR" id="G5EB52"/>
<name>G5EB52_EMENI</name>
<evidence type="ECO:0000313" key="3">
    <source>
        <dbReference type="Proteomes" id="UP000000560"/>
    </source>
</evidence>
<dbReference type="EMBL" id="BN001301">
    <property type="protein sequence ID" value="CBF70518.1"/>
    <property type="molecule type" value="Genomic_DNA"/>
</dbReference>
<feature type="signal peptide" evidence="1">
    <location>
        <begin position="1"/>
        <end position="17"/>
    </location>
</feature>
<evidence type="ECO:0000256" key="1">
    <source>
        <dbReference type="SAM" id="SignalP"/>
    </source>
</evidence>
<dbReference type="GO" id="GO:0005576">
    <property type="term" value="C:extracellular region"/>
    <property type="evidence" value="ECO:0000314"/>
    <property type="project" value="AspGD"/>
</dbReference>
<dbReference type="Proteomes" id="UP000000560">
    <property type="component" value="Chromosome I"/>
</dbReference>
<proteinExistence type="predicted"/>
<accession>G5EB52</accession>
<reference evidence="3" key="1">
    <citation type="journal article" date="2005" name="Nature">
        <title>Sequencing of Aspergillus nidulans and comparative analysis with A. fumigatus and A. oryzae.</title>
        <authorList>
            <person name="Galagan J.E."/>
            <person name="Calvo S.E."/>
            <person name="Cuomo C."/>
            <person name="Ma L.J."/>
            <person name="Wortman J.R."/>
            <person name="Batzoglou S."/>
            <person name="Lee S.I."/>
            <person name="Basturkmen M."/>
            <person name="Spevak C.C."/>
            <person name="Clutterbuck J."/>
            <person name="Kapitonov V."/>
            <person name="Jurka J."/>
            <person name="Scazzocchio C."/>
            <person name="Farman M."/>
            <person name="Butler J."/>
            <person name="Purcell S."/>
            <person name="Harris S."/>
            <person name="Braus G.H."/>
            <person name="Draht O."/>
            <person name="Busch S."/>
            <person name="D'Enfert C."/>
            <person name="Bouchier C."/>
            <person name="Goldman G.H."/>
            <person name="Bell-Pedersen D."/>
            <person name="Griffiths-Jones S."/>
            <person name="Doonan J.H."/>
            <person name="Yu J."/>
            <person name="Vienken K."/>
            <person name="Pain A."/>
            <person name="Freitag M."/>
            <person name="Selker E.U."/>
            <person name="Archer D.B."/>
            <person name="Penalva M.A."/>
            <person name="Oakley B.R."/>
            <person name="Momany M."/>
            <person name="Tanaka T."/>
            <person name="Kumagai T."/>
            <person name="Asai K."/>
            <person name="Machida M."/>
            <person name="Nierman W.C."/>
            <person name="Denning D.W."/>
            <person name="Caddick M."/>
            <person name="Hynes M."/>
            <person name="Paoletti M."/>
            <person name="Fischer R."/>
            <person name="Miller B."/>
            <person name="Dyer P."/>
            <person name="Sachs M.S."/>
            <person name="Osmani S.A."/>
            <person name="Birren B.W."/>
        </authorList>
    </citation>
    <scope>NUCLEOTIDE SEQUENCE [LARGE SCALE GENOMIC DNA]</scope>
    <source>
        <strain evidence="3">FGSC A4 / ATCC 38163 / CBS 112.46 / NRRL 194 / M139</strain>
    </source>
</reference>
<dbReference type="HOGENOM" id="CLU_1713912_0_0_1"/>
<reference evidence="3" key="2">
    <citation type="journal article" date="2009" name="Fungal Genet. Biol.">
        <title>The 2008 update of the Aspergillus nidulans genome annotation: a community effort.</title>
        <authorList>
            <person name="Wortman J.R."/>
            <person name="Gilsenan J.M."/>
            <person name="Joardar V."/>
            <person name="Deegan J."/>
            <person name="Clutterbuck J."/>
            <person name="Andersen M.R."/>
            <person name="Archer D."/>
            <person name="Bencina M."/>
            <person name="Braus G."/>
            <person name="Coutinho P."/>
            <person name="von Dohren H."/>
            <person name="Doonan J."/>
            <person name="Driessen A.J."/>
            <person name="Durek P."/>
            <person name="Espeso E."/>
            <person name="Fekete E."/>
            <person name="Flipphi M."/>
            <person name="Estrada C.G."/>
            <person name="Geysens S."/>
            <person name="Goldman G."/>
            <person name="de Groot P.W."/>
            <person name="Hansen K."/>
            <person name="Harris S.D."/>
            <person name="Heinekamp T."/>
            <person name="Helmstaedt K."/>
            <person name="Henrissat B."/>
            <person name="Hofmann G."/>
            <person name="Homan T."/>
            <person name="Horio T."/>
            <person name="Horiuchi H."/>
            <person name="James S."/>
            <person name="Jones M."/>
            <person name="Karaffa L."/>
            <person name="Karanyi Z."/>
            <person name="Kato M."/>
            <person name="Keller N."/>
            <person name="Kelly D.E."/>
            <person name="Kiel J.A."/>
            <person name="Kim J.M."/>
            <person name="van der Klei I.J."/>
            <person name="Klis F.M."/>
            <person name="Kovalchuk A."/>
            <person name="Krasevec N."/>
            <person name="Kubicek C.P."/>
            <person name="Liu B."/>
            <person name="Maccabe A."/>
            <person name="Meyer V."/>
            <person name="Mirabito P."/>
            <person name="Miskei M."/>
            <person name="Mos M."/>
            <person name="Mullins J."/>
            <person name="Nelson D.R."/>
            <person name="Nielsen J."/>
            <person name="Oakley B.R."/>
            <person name="Osmani S.A."/>
            <person name="Pakula T."/>
            <person name="Paszewski A."/>
            <person name="Paulsen I."/>
            <person name="Pilsyk S."/>
            <person name="Pocsi I."/>
            <person name="Punt P.J."/>
            <person name="Ram A.F."/>
            <person name="Ren Q."/>
            <person name="Robellet X."/>
            <person name="Robson G."/>
            <person name="Seiboth B."/>
            <person name="van Solingen P."/>
            <person name="Specht T."/>
            <person name="Sun J."/>
            <person name="Taheri-Talesh N."/>
            <person name="Takeshita N."/>
            <person name="Ussery D."/>
            <person name="vanKuyk P.A."/>
            <person name="Visser H."/>
            <person name="van de Vondervoort P.J."/>
            <person name="de Vries R.P."/>
            <person name="Walton J."/>
            <person name="Xiang X."/>
            <person name="Xiong Y."/>
            <person name="Zeng A.P."/>
            <person name="Brandt B.W."/>
            <person name="Cornell M.J."/>
            <person name="van den Hondel C.A."/>
            <person name="Visser J."/>
            <person name="Oliver S.G."/>
            <person name="Turner G."/>
        </authorList>
    </citation>
    <scope>GENOME REANNOTATION</scope>
    <source>
        <strain evidence="3">FGSC A4 / ATCC 38163 / CBS 112.46 / NRRL 194 / M139</strain>
    </source>
</reference>
<dbReference type="GeneID" id="2870827"/>
<evidence type="ECO:0000313" key="2">
    <source>
        <dbReference type="EMBL" id="CBF70518.1"/>
    </source>
</evidence>
<accession>C8V3H7</accession>
<protein>
    <recommendedName>
        <fullName evidence="4">AA1-like domain-containing protein</fullName>
    </recommendedName>
</protein>
<dbReference type="KEGG" id="ani:ANIA_05942"/>
<keyword evidence="1" id="KW-0732">Signal</keyword>
<dbReference type="AlphaFoldDB" id="G5EB52"/>
<dbReference type="OMA" id="TIEGDTW"/>
<keyword evidence="3" id="KW-1185">Reference proteome</keyword>
<evidence type="ECO:0008006" key="4">
    <source>
        <dbReference type="Google" id="ProtNLM"/>
    </source>
</evidence>
<organism evidence="2 3">
    <name type="scientific">Emericella nidulans (strain FGSC A4 / ATCC 38163 / CBS 112.46 / NRRL 194 / M139)</name>
    <name type="common">Aspergillus nidulans</name>
    <dbReference type="NCBI Taxonomy" id="227321"/>
    <lineage>
        <taxon>Eukaryota</taxon>
        <taxon>Fungi</taxon>
        <taxon>Dikarya</taxon>
        <taxon>Ascomycota</taxon>
        <taxon>Pezizomycotina</taxon>
        <taxon>Eurotiomycetes</taxon>
        <taxon>Eurotiomycetidae</taxon>
        <taxon>Eurotiales</taxon>
        <taxon>Aspergillaceae</taxon>
        <taxon>Aspergillus</taxon>
        <taxon>Aspergillus subgen. Nidulantes</taxon>
    </lineage>
</organism>